<evidence type="ECO:0000313" key="2">
    <source>
        <dbReference type="Proteomes" id="UP000244803"/>
    </source>
</evidence>
<organism evidence="1 2">
    <name type="scientific">Theileria orientalis</name>
    <dbReference type="NCBI Taxonomy" id="68886"/>
    <lineage>
        <taxon>Eukaryota</taxon>
        <taxon>Sar</taxon>
        <taxon>Alveolata</taxon>
        <taxon>Apicomplexa</taxon>
        <taxon>Aconoidasida</taxon>
        <taxon>Piroplasmida</taxon>
        <taxon>Theileriidae</taxon>
        <taxon>Theileria</taxon>
    </lineage>
</organism>
<name>A0A976M5Q7_THEOR</name>
<dbReference type="EMBL" id="CP056066">
    <property type="protein sequence ID" value="UKJ88942.2"/>
    <property type="molecule type" value="Genomic_DNA"/>
</dbReference>
<sequence length="211" mass="23845">MPLNTYGGTFVGFKAIREGELKGKSGYGNEDKSPYPTLEEKPDKVIVTLIGVDNLRLPELSHPNKRELVVTAIFDDDSIEESLTHVRQNSEIVDAQFLHDSYSANFNSYQLVLPCGDKKAMSLYLSCVTTLVMEDGTKRIEFKGHSYTRTIELSTCLDHKQMREELMLSDESNIPGVKLSFRLVTTKEELGPEVNEDRICSVLEKYKKSDD</sequence>
<dbReference type="Proteomes" id="UP000244803">
    <property type="component" value="Chromosome 3"/>
</dbReference>
<evidence type="ECO:0000313" key="1">
    <source>
        <dbReference type="EMBL" id="UKJ88942.2"/>
    </source>
</evidence>
<dbReference type="OrthoDB" id="359911at2759"/>
<dbReference type="AlphaFoldDB" id="A0A976M5Q7"/>
<protein>
    <submittedName>
        <fullName evidence="1">Uncharacterized protein</fullName>
    </submittedName>
</protein>
<proteinExistence type="predicted"/>
<accession>A0A976M5Q7</accession>
<reference evidence="1" key="1">
    <citation type="submission" date="2022-07" db="EMBL/GenBank/DDBJ databases">
        <title>Evaluation of T. orientalis genome assembly methods using nanopore sequencing and analysis of variation between genomes.</title>
        <authorList>
            <person name="Yam J."/>
            <person name="Micallef M.L."/>
            <person name="Liu M."/>
            <person name="Djordjevic S.P."/>
            <person name="Bogema D.R."/>
            <person name="Jenkins C."/>
        </authorList>
    </citation>
    <scope>NUCLEOTIDE SEQUENCE</scope>
    <source>
        <strain evidence="1">Fish Creek</strain>
    </source>
</reference>
<gene>
    <name evidence="1" type="ORF">MACJ_002188</name>
</gene>